<protein>
    <recommendedName>
        <fullName evidence="5">Sulphate adenylyltransferase catalytic domain-containing protein</fullName>
    </recommendedName>
</protein>
<keyword evidence="2" id="KW-0808">Transferase</keyword>
<accession>A0A1Y3ETR7</accession>
<dbReference type="PANTHER" id="PTHR11055:SF1">
    <property type="entry name" value="PAPS SYNTHETASE, ISOFORM D"/>
    <property type="match status" value="1"/>
</dbReference>
<dbReference type="Proteomes" id="UP000243006">
    <property type="component" value="Unassembled WGS sequence"/>
</dbReference>
<dbReference type="GO" id="GO:0005524">
    <property type="term" value="F:ATP binding"/>
    <property type="evidence" value="ECO:0007669"/>
    <property type="project" value="UniProtKB-KW"/>
</dbReference>
<dbReference type="GO" id="GO:0004781">
    <property type="term" value="F:sulfate adenylyltransferase (ATP) activity"/>
    <property type="evidence" value="ECO:0007669"/>
    <property type="project" value="InterPro"/>
</dbReference>
<dbReference type="InterPro" id="IPR014729">
    <property type="entry name" value="Rossmann-like_a/b/a_fold"/>
</dbReference>
<evidence type="ECO:0000259" key="5">
    <source>
        <dbReference type="Pfam" id="PF01747"/>
    </source>
</evidence>
<dbReference type="Gene3D" id="3.40.50.620">
    <property type="entry name" value="HUPs"/>
    <property type="match status" value="1"/>
</dbReference>
<sequence length="72" mass="8559">VEILPSKWLPIINERNRWIYFDPSRKEEFDFISGSRMRKIAREGAQPPDGFMAPKAWEVLANYYRSLQNTVQ</sequence>
<feature type="non-terminal residue" evidence="6">
    <location>
        <position position="1"/>
    </location>
</feature>
<dbReference type="Pfam" id="PF01747">
    <property type="entry name" value="ATP-sulfurylase"/>
    <property type="match status" value="1"/>
</dbReference>
<dbReference type="PANTHER" id="PTHR11055">
    <property type="entry name" value="BIFUNCTIONAL 3'-PHOSPHOADENOSINE 5'-PHOSPHOSULFATE SYNTHASE"/>
    <property type="match status" value="1"/>
</dbReference>
<dbReference type="EMBL" id="LVZM01002564">
    <property type="protein sequence ID" value="OUC48554.1"/>
    <property type="molecule type" value="Genomic_DNA"/>
</dbReference>
<name>A0A1Y3ETR7_9BILA</name>
<evidence type="ECO:0000256" key="2">
    <source>
        <dbReference type="ARBA" id="ARBA00022679"/>
    </source>
</evidence>
<reference evidence="6 7" key="1">
    <citation type="submission" date="2015-04" db="EMBL/GenBank/DDBJ databases">
        <title>Draft genome of the roundworm Trichinella nativa.</title>
        <authorList>
            <person name="Mitreva M."/>
        </authorList>
    </citation>
    <scope>NUCLEOTIDE SEQUENCE [LARGE SCALE GENOMIC DNA]</scope>
    <source>
        <strain evidence="6 7">ISS45</strain>
    </source>
</reference>
<evidence type="ECO:0000256" key="4">
    <source>
        <dbReference type="ARBA" id="ARBA00022840"/>
    </source>
</evidence>
<comment type="caution">
    <text evidence="6">The sequence shown here is derived from an EMBL/GenBank/DDBJ whole genome shotgun (WGS) entry which is preliminary data.</text>
</comment>
<organism evidence="6 7">
    <name type="scientific">Trichinella nativa</name>
    <dbReference type="NCBI Taxonomy" id="6335"/>
    <lineage>
        <taxon>Eukaryota</taxon>
        <taxon>Metazoa</taxon>
        <taxon>Ecdysozoa</taxon>
        <taxon>Nematoda</taxon>
        <taxon>Enoplea</taxon>
        <taxon>Dorylaimia</taxon>
        <taxon>Trichinellida</taxon>
        <taxon>Trichinellidae</taxon>
        <taxon>Trichinella</taxon>
    </lineage>
</organism>
<dbReference type="GO" id="GO:0000103">
    <property type="term" value="P:sulfate assimilation"/>
    <property type="evidence" value="ECO:0007669"/>
    <property type="project" value="TreeGrafter"/>
</dbReference>
<dbReference type="SUPFAM" id="SSF52374">
    <property type="entry name" value="Nucleotidylyl transferase"/>
    <property type="match status" value="1"/>
</dbReference>
<evidence type="ECO:0000256" key="1">
    <source>
        <dbReference type="ARBA" id="ARBA00004678"/>
    </source>
</evidence>
<feature type="domain" description="Sulphate adenylyltransferase catalytic" evidence="5">
    <location>
        <begin position="21"/>
        <end position="62"/>
    </location>
</feature>
<dbReference type="InterPro" id="IPR024951">
    <property type="entry name" value="Sulfurylase_cat_dom"/>
</dbReference>
<dbReference type="GO" id="GO:0004020">
    <property type="term" value="F:adenylylsulfate kinase activity"/>
    <property type="evidence" value="ECO:0007669"/>
    <property type="project" value="TreeGrafter"/>
</dbReference>
<evidence type="ECO:0000256" key="3">
    <source>
        <dbReference type="ARBA" id="ARBA00022741"/>
    </source>
</evidence>
<evidence type="ECO:0000313" key="6">
    <source>
        <dbReference type="EMBL" id="OUC48554.1"/>
    </source>
</evidence>
<evidence type="ECO:0000313" key="7">
    <source>
        <dbReference type="Proteomes" id="UP000243006"/>
    </source>
</evidence>
<keyword evidence="3" id="KW-0547">Nucleotide-binding</keyword>
<gene>
    <name evidence="6" type="ORF">D917_06081</name>
</gene>
<comment type="pathway">
    <text evidence="1">Sulfur metabolism.</text>
</comment>
<dbReference type="AlphaFoldDB" id="A0A1Y3ETR7"/>
<proteinExistence type="predicted"/>
<keyword evidence="4" id="KW-0067">ATP-binding</keyword>